<dbReference type="GO" id="GO:0005975">
    <property type="term" value="P:carbohydrate metabolic process"/>
    <property type="evidence" value="ECO:0007669"/>
    <property type="project" value="InterPro"/>
</dbReference>
<evidence type="ECO:0000259" key="10">
    <source>
        <dbReference type="SMART" id="SM00458"/>
    </source>
</evidence>
<evidence type="ECO:0000256" key="7">
    <source>
        <dbReference type="ARBA" id="ARBA00023180"/>
    </source>
</evidence>
<comment type="function">
    <text evidence="1">Hydrolyzes a variety of simple alpha-D-galactoside as well as more complex molecules such as oligosaccharides and polysaccharides.</text>
</comment>
<dbReference type="InterPro" id="IPR035992">
    <property type="entry name" value="Ricin_B-like_lectins"/>
</dbReference>
<dbReference type="PROSITE" id="PS50231">
    <property type="entry name" value="RICIN_B_LECTIN"/>
    <property type="match status" value="2"/>
</dbReference>
<accession>A0A4R7SVV4</accession>
<dbReference type="InterPro" id="IPR000772">
    <property type="entry name" value="Ricin_B_lectin"/>
</dbReference>
<comment type="caution">
    <text evidence="11">The sequence shown here is derived from an EMBL/GenBank/DDBJ whole genome shotgun (WGS) entry which is preliminary data.</text>
</comment>
<dbReference type="CDD" id="cd00161">
    <property type="entry name" value="beta-trefoil_Ricin-like"/>
    <property type="match status" value="1"/>
</dbReference>
<name>A0A4R7SVV4_9ACTN</name>
<keyword evidence="5 11" id="KW-0430">Lectin</keyword>
<keyword evidence="8" id="KW-0326">Glycosidase</keyword>
<dbReference type="SMART" id="SM00458">
    <property type="entry name" value="RICIN"/>
    <property type="match status" value="2"/>
</dbReference>
<evidence type="ECO:0000256" key="3">
    <source>
        <dbReference type="ARBA" id="ARBA00022525"/>
    </source>
</evidence>
<evidence type="ECO:0000256" key="2">
    <source>
        <dbReference type="ARBA" id="ARBA00004613"/>
    </source>
</evidence>
<dbReference type="EMBL" id="SOCE01000002">
    <property type="protein sequence ID" value="TDU83324.1"/>
    <property type="molecule type" value="Genomic_DNA"/>
</dbReference>
<dbReference type="Gene3D" id="3.20.20.70">
    <property type="entry name" value="Aldolase class I"/>
    <property type="match status" value="1"/>
</dbReference>
<gene>
    <name evidence="11" type="ORF">EV138_5788</name>
</gene>
<keyword evidence="7" id="KW-0325">Glycoprotein</keyword>
<dbReference type="GO" id="GO:0005576">
    <property type="term" value="C:extracellular region"/>
    <property type="evidence" value="ECO:0007669"/>
    <property type="project" value="UniProtKB-SubCell"/>
</dbReference>
<evidence type="ECO:0000256" key="9">
    <source>
        <dbReference type="ARBA" id="ARBA00030467"/>
    </source>
</evidence>
<evidence type="ECO:0000256" key="5">
    <source>
        <dbReference type="ARBA" id="ARBA00022734"/>
    </source>
</evidence>
<feature type="domain" description="Ricin B lectin" evidence="10">
    <location>
        <begin position="148"/>
        <end position="270"/>
    </location>
</feature>
<evidence type="ECO:0000256" key="6">
    <source>
        <dbReference type="ARBA" id="ARBA00022801"/>
    </source>
</evidence>
<dbReference type="Pfam" id="PF17801">
    <property type="entry name" value="Melibiase_C"/>
    <property type="match status" value="1"/>
</dbReference>
<dbReference type="Pfam" id="PF16499">
    <property type="entry name" value="Melibiase_2"/>
    <property type="match status" value="1"/>
</dbReference>
<dbReference type="InterPro" id="IPR013785">
    <property type="entry name" value="Aldolase_TIM"/>
</dbReference>
<keyword evidence="4" id="KW-0732">Signal</keyword>
<evidence type="ECO:0000313" key="11">
    <source>
        <dbReference type="EMBL" id="TDU83324.1"/>
    </source>
</evidence>
<dbReference type="InterPro" id="IPR041233">
    <property type="entry name" value="Melibiase_C"/>
</dbReference>
<dbReference type="GO" id="GO:0030246">
    <property type="term" value="F:carbohydrate binding"/>
    <property type="evidence" value="ECO:0007669"/>
    <property type="project" value="UniProtKB-KW"/>
</dbReference>
<keyword evidence="6" id="KW-0378">Hydrolase</keyword>
<proteinExistence type="predicted"/>
<comment type="subcellular location">
    <subcellularLocation>
        <location evidence="2">Secreted</location>
    </subcellularLocation>
</comment>
<dbReference type="PANTHER" id="PTHR11452">
    <property type="entry name" value="ALPHA-GALACTOSIDASE/ALPHA-N-ACETYLGALACTOSAMINIDASE"/>
    <property type="match status" value="1"/>
</dbReference>
<keyword evidence="12" id="KW-1185">Reference proteome</keyword>
<dbReference type="Gene3D" id="2.60.40.1180">
    <property type="entry name" value="Golgi alpha-mannosidase II"/>
    <property type="match status" value="1"/>
</dbReference>
<protein>
    <recommendedName>
        <fullName evidence="9">Melibiase A</fullName>
    </recommendedName>
</protein>
<evidence type="ECO:0000256" key="8">
    <source>
        <dbReference type="ARBA" id="ARBA00023295"/>
    </source>
</evidence>
<keyword evidence="3" id="KW-0964">Secreted</keyword>
<dbReference type="InterPro" id="IPR002241">
    <property type="entry name" value="Glyco_hydro_27"/>
</dbReference>
<evidence type="ECO:0000313" key="12">
    <source>
        <dbReference type="Proteomes" id="UP000295151"/>
    </source>
</evidence>
<dbReference type="PANTHER" id="PTHR11452:SF91">
    <property type="entry name" value="ALPHA-GALACTOSIDASE A-RELATED"/>
    <property type="match status" value="1"/>
</dbReference>
<dbReference type="SUPFAM" id="SSF50370">
    <property type="entry name" value="Ricin B-like lectins"/>
    <property type="match status" value="2"/>
</dbReference>
<reference evidence="11 12" key="1">
    <citation type="submission" date="2019-03" db="EMBL/GenBank/DDBJ databases">
        <title>Genomic Encyclopedia of Type Strains, Phase III (KMG-III): the genomes of soil and plant-associated and newly described type strains.</title>
        <authorList>
            <person name="Whitman W."/>
        </authorList>
    </citation>
    <scope>NUCLEOTIDE SEQUENCE [LARGE SCALE GENOMIC DNA]</scope>
    <source>
        <strain evidence="11 12">VKM Ac-2575</strain>
    </source>
</reference>
<dbReference type="InterPro" id="IPR013780">
    <property type="entry name" value="Glyco_hydro_b"/>
</dbReference>
<evidence type="ECO:0000256" key="1">
    <source>
        <dbReference type="ARBA" id="ARBA00003969"/>
    </source>
</evidence>
<sequence length="406" mass="40961">MDQQKSQVALWSMMASPLIVSSDAGKLLDQTTKDILGNAAIVAVDQDKLGVAATVVSRSASTDVLARPLANGDRAFALLNRTSSTQTLSTTLAKIGYTTAPACSYAVTDLWNGTTSTATGTSPISTTVAAYGTAIYRVSSPYGCGTVQPATRVSGPLNSKAGCVSVAATAGSTASPAPCDGTDAQRFTFIGDGTIRTGGNCLASTGSNGASVVAAACDATTSQQWSSTTTGNLKNAANNLCLDLYGGLTGTRFDTWPCGSSQANQVFQLPVSQATGAVHVFTTSAGQGTCLTTHGGGTASGTAVVSSACDGSDTQNWTLPGDGTVRLAGRCLDDSNSGGTGSNLILFDCTGNSNQQWSYALNGNLVTGLPSKLCAGVRGATTANDTAAELQTCGHNLPSQVWTLPT</sequence>
<dbReference type="Gene3D" id="2.80.10.50">
    <property type="match status" value="2"/>
</dbReference>
<dbReference type="GO" id="GO:0004553">
    <property type="term" value="F:hydrolase activity, hydrolyzing O-glycosyl compounds"/>
    <property type="evidence" value="ECO:0007669"/>
    <property type="project" value="InterPro"/>
</dbReference>
<dbReference type="Pfam" id="PF00652">
    <property type="entry name" value="Ricin_B_lectin"/>
    <property type="match status" value="2"/>
</dbReference>
<dbReference type="SUPFAM" id="SSF51011">
    <property type="entry name" value="Glycosyl hydrolase domain"/>
    <property type="match status" value="1"/>
</dbReference>
<dbReference type="Proteomes" id="UP000295151">
    <property type="component" value="Unassembled WGS sequence"/>
</dbReference>
<feature type="domain" description="Ricin B lectin" evidence="10">
    <location>
        <begin position="278"/>
        <end position="405"/>
    </location>
</feature>
<evidence type="ECO:0000256" key="4">
    <source>
        <dbReference type="ARBA" id="ARBA00022729"/>
    </source>
</evidence>
<organism evidence="11 12">
    <name type="scientific">Kribbella voronezhensis</name>
    <dbReference type="NCBI Taxonomy" id="2512212"/>
    <lineage>
        <taxon>Bacteria</taxon>
        <taxon>Bacillati</taxon>
        <taxon>Actinomycetota</taxon>
        <taxon>Actinomycetes</taxon>
        <taxon>Propionibacteriales</taxon>
        <taxon>Kribbellaceae</taxon>
        <taxon>Kribbella</taxon>
    </lineage>
</organism>
<dbReference type="AlphaFoldDB" id="A0A4R7SVV4"/>